<dbReference type="PROSITE" id="PS50015">
    <property type="entry name" value="SAP_B"/>
    <property type="match status" value="1"/>
</dbReference>
<feature type="chain" id="PRO_5041913550" description="Saposin B-type domain-containing protein" evidence="2">
    <location>
        <begin position="18"/>
        <end position="99"/>
    </location>
</feature>
<evidence type="ECO:0000259" key="3">
    <source>
        <dbReference type="PROSITE" id="PS50015"/>
    </source>
</evidence>
<dbReference type="Proteomes" id="UP000887575">
    <property type="component" value="Unassembled WGS sequence"/>
</dbReference>
<feature type="domain" description="Saposin B-type" evidence="3">
    <location>
        <begin position="24"/>
        <end position="99"/>
    </location>
</feature>
<dbReference type="InterPro" id="IPR008139">
    <property type="entry name" value="SaposinB_dom"/>
</dbReference>
<evidence type="ECO:0000256" key="2">
    <source>
        <dbReference type="SAM" id="SignalP"/>
    </source>
</evidence>
<feature type="signal peptide" evidence="2">
    <location>
        <begin position="1"/>
        <end position="17"/>
    </location>
</feature>
<proteinExistence type="predicted"/>
<dbReference type="WBParaSite" id="MBELARI_LOCUS16387">
    <property type="protein sequence ID" value="MBELARI_LOCUS16387"/>
    <property type="gene ID" value="MBELARI_LOCUS16387"/>
</dbReference>
<keyword evidence="2" id="KW-0732">Signal</keyword>
<evidence type="ECO:0000313" key="5">
    <source>
        <dbReference type="WBParaSite" id="MBELARI_LOCUS16387"/>
    </source>
</evidence>
<dbReference type="AlphaFoldDB" id="A0AAF3EQL8"/>
<keyword evidence="4" id="KW-1185">Reference proteome</keyword>
<sequence>MRTLLLLLAVIVGITLAVHPIVENKLICEACEKLVEDAEKYGGDDLEGYLKKKISEVCDFTVVLKKECEEALDDVLKELITYIEKKASPSTCCKEVKLC</sequence>
<protein>
    <recommendedName>
        <fullName evidence="3">Saposin B-type domain-containing protein</fullName>
    </recommendedName>
</protein>
<accession>A0AAF3EQL8</accession>
<organism evidence="4 5">
    <name type="scientific">Mesorhabditis belari</name>
    <dbReference type="NCBI Taxonomy" id="2138241"/>
    <lineage>
        <taxon>Eukaryota</taxon>
        <taxon>Metazoa</taxon>
        <taxon>Ecdysozoa</taxon>
        <taxon>Nematoda</taxon>
        <taxon>Chromadorea</taxon>
        <taxon>Rhabditida</taxon>
        <taxon>Rhabditina</taxon>
        <taxon>Rhabditomorpha</taxon>
        <taxon>Rhabditoidea</taxon>
        <taxon>Rhabditidae</taxon>
        <taxon>Mesorhabditinae</taxon>
        <taxon>Mesorhabditis</taxon>
    </lineage>
</organism>
<dbReference type="SMART" id="SM00741">
    <property type="entry name" value="SapB"/>
    <property type="match status" value="1"/>
</dbReference>
<dbReference type="Gene3D" id="1.10.225.10">
    <property type="entry name" value="Saposin-like"/>
    <property type="match status" value="1"/>
</dbReference>
<evidence type="ECO:0000313" key="4">
    <source>
        <dbReference type="Proteomes" id="UP000887575"/>
    </source>
</evidence>
<dbReference type="SUPFAM" id="SSF47862">
    <property type="entry name" value="Saposin"/>
    <property type="match status" value="1"/>
</dbReference>
<dbReference type="InterPro" id="IPR011001">
    <property type="entry name" value="Saposin-like"/>
</dbReference>
<keyword evidence="1" id="KW-1015">Disulfide bond</keyword>
<reference evidence="5" key="1">
    <citation type="submission" date="2024-02" db="UniProtKB">
        <authorList>
            <consortium name="WormBaseParasite"/>
        </authorList>
    </citation>
    <scope>IDENTIFICATION</scope>
</reference>
<evidence type="ECO:0000256" key="1">
    <source>
        <dbReference type="ARBA" id="ARBA00023157"/>
    </source>
</evidence>
<name>A0AAF3EQL8_9BILA</name>